<gene>
    <name evidence="8" type="primary">ydcR</name>
    <name evidence="8" type="ORF">EKD16_20720</name>
</gene>
<dbReference type="CDD" id="cd00609">
    <property type="entry name" value="AAT_like"/>
    <property type="match status" value="1"/>
</dbReference>
<dbReference type="InterPro" id="IPR036388">
    <property type="entry name" value="WH-like_DNA-bd_sf"/>
</dbReference>
<dbReference type="EMBL" id="CP036455">
    <property type="protein sequence ID" value="QBI55903.1"/>
    <property type="molecule type" value="Genomic_DNA"/>
</dbReference>
<dbReference type="InterPro" id="IPR051446">
    <property type="entry name" value="HTH_trans_reg/aminotransferase"/>
</dbReference>
<comment type="similarity">
    <text evidence="1">In the C-terminal section; belongs to the class-I pyridoxal-phosphate-dependent aminotransferase family.</text>
</comment>
<reference evidence="8 9" key="1">
    <citation type="submission" date="2019-02" db="EMBL/GenBank/DDBJ databases">
        <authorList>
            <person name="Khodamoradi S."/>
            <person name="Hahnke R.L."/>
            <person name="Kaempfer P."/>
            <person name="Schumann P."/>
            <person name="Rohde M."/>
            <person name="Steinert M."/>
            <person name="Luzhetskyy A."/>
            <person name="Wink J."/>
            <person name="Ruckert C."/>
        </authorList>
    </citation>
    <scope>NUCLEOTIDE SEQUENCE [LARGE SCALE GENOMIC DNA]</scope>
    <source>
        <strain evidence="8 9">M2</strain>
    </source>
</reference>
<dbReference type="SMART" id="SM00345">
    <property type="entry name" value="HTH_GNTR"/>
    <property type="match status" value="1"/>
</dbReference>
<dbReference type="InterPro" id="IPR015421">
    <property type="entry name" value="PyrdxlP-dep_Trfase_major"/>
</dbReference>
<evidence type="ECO:0000256" key="1">
    <source>
        <dbReference type="ARBA" id="ARBA00005384"/>
    </source>
</evidence>
<dbReference type="Gene3D" id="1.10.10.10">
    <property type="entry name" value="Winged helix-like DNA-binding domain superfamily/Winged helix DNA-binding domain"/>
    <property type="match status" value="1"/>
</dbReference>
<dbReference type="PANTHER" id="PTHR46577:SF1">
    <property type="entry name" value="HTH-TYPE TRANSCRIPTIONAL REGULATORY PROTEIN GABR"/>
    <property type="match status" value="1"/>
</dbReference>
<keyword evidence="5" id="KW-0804">Transcription</keyword>
<keyword evidence="9" id="KW-1185">Reference proteome</keyword>
<dbReference type="KEGG" id="strr:EKD16_20720"/>
<dbReference type="Gene3D" id="3.40.640.10">
    <property type="entry name" value="Type I PLP-dependent aspartate aminotransferase-like (Major domain)"/>
    <property type="match status" value="1"/>
</dbReference>
<dbReference type="CDD" id="cd07377">
    <property type="entry name" value="WHTH_GntR"/>
    <property type="match status" value="1"/>
</dbReference>
<dbReference type="InterPro" id="IPR015424">
    <property type="entry name" value="PyrdxlP-dep_Trfase"/>
</dbReference>
<dbReference type="PANTHER" id="PTHR46577">
    <property type="entry name" value="HTH-TYPE TRANSCRIPTIONAL REGULATORY PROTEIN GABR"/>
    <property type="match status" value="1"/>
</dbReference>
<dbReference type="PROSITE" id="PS50949">
    <property type="entry name" value="HTH_GNTR"/>
    <property type="match status" value="1"/>
</dbReference>
<dbReference type="Pfam" id="PF00155">
    <property type="entry name" value="Aminotran_1_2"/>
    <property type="match status" value="1"/>
</dbReference>
<evidence type="ECO:0000313" key="9">
    <source>
        <dbReference type="Proteomes" id="UP000292235"/>
    </source>
</evidence>
<dbReference type="GO" id="GO:0003700">
    <property type="term" value="F:DNA-binding transcription factor activity"/>
    <property type="evidence" value="ECO:0007669"/>
    <property type="project" value="InterPro"/>
</dbReference>
<evidence type="ECO:0000259" key="7">
    <source>
        <dbReference type="PROSITE" id="PS50949"/>
    </source>
</evidence>
<dbReference type="RefSeq" id="WP_131100319.1">
    <property type="nucleotide sequence ID" value="NZ_CP036455.1"/>
</dbReference>
<dbReference type="SUPFAM" id="SSF46785">
    <property type="entry name" value="Winged helix' DNA-binding domain"/>
    <property type="match status" value="1"/>
</dbReference>
<dbReference type="GO" id="GO:0003677">
    <property type="term" value="F:DNA binding"/>
    <property type="evidence" value="ECO:0007669"/>
    <property type="project" value="UniProtKB-KW"/>
</dbReference>
<feature type="domain" description="HTH gntR-type" evidence="7">
    <location>
        <begin position="5"/>
        <end position="73"/>
    </location>
</feature>
<evidence type="ECO:0000313" key="8">
    <source>
        <dbReference type="EMBL" id="QBI55903.1"/>
    </source>
</evidence>
<dbReference type="Proteomes" id="UP000292235">
    <property type="component" value="Chromosome"/>
</dbReference>
<name>A0A4P6Q5J3_9ACTN</name>
<dbReference type="SUPFAM" id="SSF53383">
    <property type="entry name" value="PLP-dependent transferases"/>
    <property type="match status" value="1"/>
</dbReference>
<evidence type="ECO:0000256" key="4">
    <source>
        <dbReference type="ARBA" id="ARBA00023125"/>
    </source>
</evidence>
<dbReference type="AlphaFoldDB" id="A0A4P6Q5J3"/>
<evidence type="ECO:0000256" key="3">
    <source>
        <dbReference type="ARBA" id="ARBA00023015"/>
    </source>
</evidence>
<proteinExistence type="inferred from homology"/>
<dbReference type="InterPro" id="IPR000524">
    <property type="entry name" value="Tscrpt_reg_HTH_GntR"/>
</dbReference>
<evidence type="ECO:0000256" key="5">
    <source>
        <dbReference type="ARBA" id="ARBA00023163"/>
    </source>
</evidence>
<evidence type="ECO:0000256" key="6">
    <source>
        <dbReference type="SAM" id="MobiDB-lite"/>
    </source>
</evidence>
<dbReference type="InterPro" id="IPR004839">
    <property type="entry name" value="Aminotransferase_I/II_large"/>
</dbReference>
<dbReference type="OrthoDB" id="4336542at2"/>
<dbReference type="GO" id="GO:0030170">
    <property type="term" value="F:pyridoxal phosphate binding"/>
    <property type="evidence" value="ECO:0007669"/>
    <property type="project" value="InterPro"/>
</dbReference>
<sequence>MGITGRRSNEIADSAERAIADGELRAGAALPPIRDLAGELGVNPNTVAAAYRMLRERGLVETAGRRGTHVRPHPLGAPRESEPGTVPPGVRDAATGNPDPRLLPDLSGALAAVAGHRSGRHALYGDPPLLPRIAHTAREIFEADGVPAERLAATSGALDAIDRVLRSSLRPGDSAVVEDPGWSSTLNLLTALGIRPVPAAIDDEGMLPDALAAALRSGARAVVVTDRAQNPFGSALSPQRAAALRAVLSDHPDVLTVDDDHGFGFVSAPFRSLVGATRRWALVRSVAKTYGPDLRLALLTGDAVTVERVRAQQQAGPGWVSTVLQEAFSELWRTGAVDWARTARSYDERREALVARLADHGVGGRGRSGVNVWVPVEDEAATVTALHARGWAVAPGRRFRLESGPGIRVTISAVDAAELSGLAADIAAATQAGGPPV</sequence>
<evidence type="ECO:0000256" key="2">
    <source>
        <dbReference type="ARBA" id="ARBA00022898"/>
    </source>
</evidence>
<keyword evidence="3" id="KW-0805">Transcription regulation</keyword>
<dbReference type="InterPro" id="IPR036390">
    <property type="entry name" value="WH_DNA-bd_sf"/>
</dbReference>
<feature type="region of interest" description="Disordered" evidence="6">
    <location>
        <begin position="64"/>
        <end position="90"/>
    </location>
</feature>
<organism evidence="8 9">
    <name type="scientific">Streptomonospora litoralis</name>
    <dbReference type="NCBI Taxonomy" id="2498135"/>
    <lineage>
        <taxon>Bacteria</taxon>
        <taxon>Bacillati</taxon>
        <taxon>Actinomycetota</taxon>
        <taxon>Actinomycetes</taxon>
        <taxon>Streptosporangiales</taxon>
        <taxon>Nocardiopsidaceae</taxon>
        <taxon>Streptomonospora</taxon>
    </lineage>
</organism>
<keyword evidence="4" id="KW-0238">DNA-binding</keyword>
<protein>
    <submittedName>
        <fullName evidence="8">Putative HTH-type transcriptional regulator YdcR</fullName>
    </submittedName>
</protein>
<accession>A0A4P6Q5J3</accession>
<keyword evidence="2" id="KW-0663">Pyridoxal phosphate</keyword>
<dbReference type="Pfam" id="PF00392">
    <property type="entry name" value="GntR"/>
    <property type="match status" value="1"/>
</dbReference>